<proteinExistence type="predicted"/>
<name>A0A395H7R4_9EURO</name>
<dbReference type="InterPro" id="IPR011009">
    <property type="entry name" value="Kinase-like_dom_sf"/>
</dbReference>
<dbReference type="SUPFAM" id="SSF56112">
    <property type="entry name" value="Protein kinase-like (PK-like)"/>
    <property type="match status" value="1"/>
</dbReference>
<dbReference type="PANTHER" id="PTHR36091">
    <property type="entry name" value="ALTERED INHERITANCE OF MITOCHONDRIA PROTEIN 9, MITOCHONDRIAL"/>
    <property type="match status" value="1"/>
</dbReference>
<dbReference type="OrthoDB" id="10003767at2759"/>
<dbReference type="InterPro" id="IPR002575">
    <property type="entry name" value="Aminoglycoside_PTrfase"/>
</dbReference>
<evidence type="ECO:0000259" key="2">
    <source>
        <dbReference type="Pfam" id="PF01636"/>
    </source>
</evidence>
<dbReference type="PANTHER" id="PTHR36091:SF2">
    <property type="entry name" value="AMINOGLYCOSIDE PHOSPHOTRANSFERASE DOMAIN-CONTAINING PROTEIN"/>
    <property type="match status" value="1"/>
</dbReference>
<feature type="region of interest" description="Disordered" evidence="1">
    <location>
        <begin position="398"/>
        <end position="424"/>
    </location>
</feature>
<gene>
    <name evidence="3" type="ORF">BO80DRAFT_462921</name>
</gene>
<feature type="region of interest" description="Disordered" evidence="1">
    <location>
        <begin position="571"/>
        <end position="591"/>
    </location>
</feature>
<reference evidence="3 4" key="1">
    <citation type="submission" date="2018-02" db="EMBL/GenBank/DDBJ databases">
        <title>The genomes of Aspergillus section Nigri reveals drivers in fungal speciation.</title>
        <authorList>
            <consortium name="DOE Joint Genome Institute"/>
            <person name="Vesth T.C."/>
            <person name="Nybo J."/>
            <person name="Theobald S."/>
            <person name="Brandl J."/>
            <person name="Frisvad J.C."/>
            <person name="Nielsen K.F."/>
            <person name="Lyhne E.K."/>
            <person name="Kogle M.E."/>
            <person name="Kuo A."/>
            <person name="Riley R."/>
            <person name="Clum A."/>
            <person name="Nolan M."/>
            <person name="Lipzen A."/>
            <person name="Salamov A."/>
            <person name="Henrissat B."/>
            <person name="Wiebenga A."/>
            <person name="De vries R.P."/>
            <person name="Grigoriev I.V."/>
            <person name="Mortensen U.H."/>
            <person name="Andersen M.R."/>
            <person name="Baker S.E."/>
        </authorList>
    </citation>
    <scope>NUCLEOTIDE SEQUENCE [LARGE SCALE GENOMIC DNA]</scope>
    <source>
        <strain evidence="3 4">CBS 121593</strain>
    </source>
</reference>
<keyword evidence="4" id="KW-1185">Reference proteome</keyword>
<dbReference type="RefSeq" id="XP_025577522.1">
    <property type="nucleotide sequence ID" value="XM_025722549.1"/>
</dbReference>
<evidence type="ECO:0000256" key="1">
    <source>
        <dbReference type="SAM" id="MobiDB-lite"/>
    </source>
</evidence>
<keyword evidence="3" id="KW-0808">Transferase</keyword>
<dbReference type="Gene3D" id="3.30.200.20">
    <property type="entry name" value="Phosphorylase Kinase, domain 1"/>
    <property type="match status" value="1"/>
</dbReference>
<dbReference type="Pfam" id="PF01636">
    <property type="entry name" value="APH"/>
    <property type="match status" value="1"/>
</dbReference>
<dbReference type="AlphaFoldDB" id="A0A395H7R4"/>
<protein>
    <submittedName>
        <fullName evidence="3">Kinase-like protein</fullName>
    </submittedName>
</protein>
<dbReference type="VEuPathDB" id="FungiDB:BO80DRAFT_462921"/>
<keyword evidence="3" id="KW-0418">Kinase</keyword>
<dbReference type="STRING" id="1448316.A0A395H7R4"/>
<accession>A0A395H7R4</accession>
<evidence type="ECO:0000313" key="3">
    <source>
        <dbReference type="EMBL" id="RAL03195.1"/>
    </source>
</evidence>
<sequence length="591" mass="68085">MLAGSIRNSFRSPNVSRLNSLVSINRLYAHRITHPKVAPPTLGLPRQRSTMITPSINTGAPSPALFSYSSGRYLYNEKLRFEERHVQFKVNALKEIAASAVGRKQVVHLEKLAEGGFNRVFVLTMDDGLEVIAKIPYPLTVPKTYTTESEAATLEFLRLKGIPVPRVYTYSSTSENTVGTEYIIMEKAPGQPLERRWFDLSPKERVRLVTSFVQIELKLFSIPFASYGSLYYKDSLPQDLRADLYNTAPGEEENRFCIGPSADYMFWRGKRALLDLDRGPWKDHRDYVRSVGQRELEWTIRYGRPRQNDFPHNTIVKGEISPDAYADLLRKYVSMSPHILPGDRENPMNHATMRHPDLNPSNVFITDSCEVSCIIDWQHCSILPLLLAAGNPPLFENPDAEPPKGLVKPSLPENYDSLTPEEKSQADELHRRRMLFYLYMVFNGRDNKAHLRALRYPLLAMRQHAVERADRQWSGNVITLKGALVRLLENWDQLIADSPQQVECPISFDKKDVEEFLVVEDQWFKATILLEHWRSILDGLGQDGWVRHESYAQVVETNKMLKEEWISQAEDEEDYESVDKFWPFQDHEEDD</sequence>
<feature type="domain" description="Aminoglycoside phosphotransferase" evidence="2">
    <location>
        <begin position="110"/>
        <end position="237"/>
    </location>
</feature>
<evidence type="ECO:0000313" key="4">
    <source>
        <dbReference type="Proteomes" id="UP000249402"/>
    </source>
</evidence>
<dbReference type="EMBL" id="KZ824428">
    <property type="protein sequence ID" value="RAL03195.1"/>
    <property type="molecule type" value="Genomic_DNA"/>
</dbReference>
<dbReference type="GO" id="GO:0016301">
    <property type="term" value="F:kinase activity"/>
    <property type="evidence" value="ECO:0007669"/>
    <property type="project" value="UniProtKB-KW"/>
</dbReference>
<dbReference type="InterPro" id="IPR051035">
    <property type="entry name" value="Mito_inheritance_9"/>
</dbReference>
<dbReference type="GeneID" id="37227414"/>
<dbReference type="Proteomes" id="UP000249402">
    <property type="component" value="Unassembled WGS sequence"/>
</dbReference>
<organism evidence="3 4">
    <name type="scientific">Aspergillus ibericus CBS 121593</name>
    <dbReference type="NCBI Taxonomy" id="1448316"/>
    <lineage>
        <taxon>Eukaryota</taxon>
        <taxon>Fungi</taxon>
        <taxon>Dikarya</taxon>
        <taxon>Ascomycota</taxon>
        <taxon>Pezizomycotina</taxon>
        <taxon>Eurotiomycetes</taxon>
        <taxon>Eurotiomycetidae</taxon>
        <taxon>Eurotiales</taxon>
        <taxon>Aspergillaceae</taxon>
        <taxon>Aspergillus</taxon>
        <taxon>Aspergillus subgen. Circumdati</taxon>
    </lineage>
</organism>
<dbReference type="GO" id="GO:0005739">
    <property type="term" value="C:mitochondrion"/>
    <property type="evidence" value="ECO:0007669"/>
    <property type="project" value="TreeGrafter"/>
</dbReference>